<evidence type="ECO:0000259" key="5">
    <source>
        <dbReference type="PROSITE" id="PS50109"/>
    </source>
</evidence>
<dbReference type="PROSITE" id="PS50109">
    <property type="entry name" value="HIS_KIN"/>
    <property type="match status" value="1"/>
</dbReference>
<dbReference type="NCBIfam" id="TIGR00229">
    <property type="entry name" value="sensory_box"/>
    <property type="match status" value="1"/>
</dbReference>
<dbReference type="PROSITE" id="PS50112">
    <property type="entry name" value="PAS"/>
    <property type="match status" value="1"/>
</dbReference>
<dbReference type="PROSITE" id="PS50110">
    <property type="entry name" value="RESPONSE_REGULATORY"/>
    <property type="match status" value="1"/>
</dbReference>
<dbReference type="InterPro" id="IPR011006">
    <property type="entry name" value="CheY-like_superfamily"/>
</dbReference>
<dbReference type="InterPro" id="IPR005467">
    <property type="entry name" value="His_kinase_dom"/>
</dbReference>
<dbReference type="Proteomes" id="UP000652430">
    <property type="component" value="Unassembled WGS sequence"/>
</dbReference>
<dbReference type="EC" id="2.7.13.3" evidence="2"/>
<dbReference type="SMART" id="SM00091">
    <property type="entry name" value="PAS"/>
    <property type="match status" value="1"/>
</dbReference>
<proteinExistence type="predicted"/>
<dbReference type="PANTHER" id="PTHR43547">
    <property type="entry name" value="TWO-COMPONENT HISTIDINE KINASE"/>
    <property type="match status" value="1"/>
</dbReference>
<reference evidence="9" key="1">
    <citation type="journal article" date="2019" name="Int. J. Syst. Evol. Microbiol.">
        <title>The Global Catalogue of Microorganisms (GCM) 10K type strain sequencing project: providing services to taxonomists for standard genome sequencing and annotation.</title>
        <authorList>
            <consortium name="The Broad Institute Genomics Platform"/>
            <consortium name="The Broad Institute Genome Sequencing Center for Infectious Disease"/>
            <person name="Wu L."/>
            <person name="Ma J."/>
        </authorList>
    </citation>
    <scope>NUCLEOTIDE SEQUENCE [LARGE SCALE GENOMIC DNA]</scope>
    <source>
        <strain evidence="9">CGMCC 1.8957</strain>
    </source>
</reference>
<dbReference type="Pfam" id="PF00072">
    <property type="entry name" value="Response_reg"/>
    <property type="match status" value="1"/>
</dbReference>
<dbReference type="SUPFAM" id="SSF55785">
    <property type="entry name" value="PYP-like sensor domain (PAS domain)"/>
    <property type="match status" value="1"/>
</dbReference>
<dbReference type="Pfam" id="PF02518">
    <property type="entry name" value="HATPase_c"/>
    <property type="match status" value="1"/>
</dbReference>
<evidence type="ECO:0000313" key="8">
    <source>
        <dbReference type="EMBL" id="GHH20479.1"/>
    </source>
</evidence>
<dbReference type="SUPFAM" id="SSF52172">
    <property type="entry name" value="CheY-like"/>
    <property type="match status" value="1"/>
</dbReference>
<evidence type="ECO:0000259" key="6">
    <source>
        <dbReference type="PROSITE" id="PS50110"/>
    </source>
</evidence>
<gene>
    <name evidence="8" type="ORF">GCM10008023_28400</name>
</gene>
<dbReference type="InterPro" id="IPR001789">
    <property type="entry name" value="Sig_transdc_resp-reg_receiver"/>
</dbReference>
<keyword evidence="9" id="KW-1185">Reference proteome</keyword>
<dbReference type="SMART" id="SM00448">
    <property type="entry name" value="REC"/>
    <property type="match status" value="1"/>
</dbReference>
<sequence>MSDSADLLKLQLRREIAARKIAEHLLEQKSTELEASNHELLAQIAQVSRLSVAIDTAGEGIAMTDRNGVYTYMNTAHAQMFGFDRPQDLIGQSWACLYDNDALAHFDQEVMPQFARDGRWNGEVTGRSVDGTLVFQDLILTQLEDGGILCSTRDIGQRRIREKETADLRRRVIEADRAAALDQLVETVTHDFSNFLGAIDAAATLLEKQCNQPEPHRLLMSVFDALRQARSVLNQLLPNYAAPAEKVCDVTDLVPRLCEVMTPLLDIAQTSYCKVPEAPLFVAADPTLFARSMTNIFKNAIEAMTVSGSVLRIEVQSLSGYVPPTLPFDPAARLIYGSDIDETMARIIVHDEGEGMPQTVLDHALERFVSTKCGGRRRGIGLTSVKDLVETTGGRVAIFSAAGVGSVFVLDLPAHGVEHGRADGDEATRLAEDTVGNVLLVDDDPIALGRLEVLFQARGWGVVSFSSPGEALDFLVRVPNFVQLLVTDRSMPTMSGDQLAQRVKAVCPDLPIVLCSNALGSAISADIDATLAKPPSDGRLQAILVRLNLTR</sequence>
<dbReference type="Gene3D" id="3.30.450.20">
    <property type="entry name" value="PAS domain"/>
    <property type="match status" value="1"/>
</dbReference>
<evidence type="ECO:0000259" key="7">
    <source>
        <dbReference type="PROSITE" id="PS50112"/>
    </source>
</evidence>
<dbReference type="PRINTS" id="PR00344">
    <property type="entry name" value="BCTRLSENSOR"/>
</dbReference>
<accession>A0ABQ3LMC0</accession>
<evidence type="ECO:0000256" key="1">
    <source>
        <dbReference type="ARBA" id="ARBA00000085"/>
    </source>
</evidence>
<evidence type="ECO:0000256" key="4">
    <source>
        <dbReference type="PROSITE-ProRule" id="PRU00169"/>
    </source>
</evidence>
<feature type="domain" description="Histidine kinase" evidence="5">
    <location>
        <begin position="187"/>
        <end position="416"/>
    </location>
</feature>
<dbReference type="InterPro" id="IPR004358">
    <property type="entry name" value="Sig_transdc_His_kin-like_C"/>
</dbReference>
<feature type="domain" description="Response regulatory" evidence="6">
    <location>
        <begin position="437"/>
        <end position="548"/>
    </location>
</feature>
<dbReference type="CDD" id="cd00075">
    <property type="entry name" value="HATPase"/>
    <property type="match status" value="1"/>
</dbReference>
<dbReference type="Gene3D" id="3.30.565.10">
    <property type="entry name" value="Histidine kinase-like ATPase, C-terminal domain"/>
    <property type="match status" value="1"/>
</dbReference>
<dbReference type="InterPro" id="IPR000014">
    <property type="entry name" value="PAS"/>
</dbReference>
<dbReference type="SUPFAM" id="SSF55874">
    <property type="entry name" value="ATPase domain of HSP90 chaperone/DNA topoisomerase II/histidine kinase"/>
    <property type="match status" value="1"/>
</dbReference>
<dbReference type="Gene3D" id="1.10.287.130">
    <property type="match status" value="1"/>
</dbReference>
<dbReference type="SMART" id="SM00387">
    <property type="entry name" value="HATPase_c"/>
    <property type="match status" value="1"/>
</dbReference>
<dbReference type="RefSeq" id="WP_189676777.1">
    <property type="nucleotide sequence ID" value="NZ_BNAQ01000004.1"/>
</dbReference>
<protein>
    <recommendedName>
        <fullName evidence="2">histidine kinase</fullName>
        <ecNumber evidence="2">2.7.13.3</ecNumber>
    </recommendedName>
</protein>
<dbReference type="Pfam" id="PF13188">
    <property type="entry name" value="PAS_8"/>
    <property type="match status" value="1"/>
</dbReference>
<organism evidence="8 9">
    <name type="scientific">Sphingomonas glacialis</name>
    <dbReference type="NCBI Taxonomy" id="658225"/>
    <lineage>
        <taxon>Bacteria</taxon>
        <taxon>Pseudomonadati</taxon>
        <taxon>Pseudomonadota</taxon>
        <taxon>Alphaproteobacteria</taxon>
        <taxon>Sphingomonadales</taxon>
        <taxon>Sphingomonadaceae</taxon>
        <taxon>Sphingomonas</taxon>
    </lineage>
</organism>
<comment type="catalytic activity">
    <reaction evidence="1">
        <text>ATP + protein L-histidine = ADP + protein N-phospho-L-histidine.</text>
        <dbReference type="EC" id="2.7.13.3"/>
    </reaction>
</comment>
<comment type="caution">
    <text evidence="8">The sequence shown here is derived from an EMBL/GenBank/DDBJ whole genome shotgun (WGS) entry which is preliminary data.</text>
</comment>
<dbReference type="EMBL" id="BNAQ01000004">
    <property type="protein sequence ID" value="GHH20479.1"/>
    <property type="molecule type" value="Genomic_DNA"/>
</dbReference>
<evidence type="ECO:0000256" key="3">
    <source>
        <dbReference type="ARBA" id="ARBA00022553"/>
    </source>
</evidence>
<keyword evidence="3 4" id="KW-0597">Phosphoprotein</keyword>
<dbReference type="InterPro" id="IPR003594">
    <property type="entry name" value="HATPase_dom"/>
</dbReference>
<dbReference type="InterPro" id="IPR035965">
    <property type="entry name" value="PAS-like_dom_sf"/>
</dbReference>
<dbReference type="CDD" id="cd00156">
    <property type="entry name" value="REC"/>
    <property type="match status" value="1"/>
</dbReference>
<dbReference type="CDD" id="cd00130">
    <property type="entry name" value="PAS"/>
    <property type="match status" value="1"/>
</dbReference>
<dbReference type="PANTHER" id="PTHR43547:SF2">
    <property type="entry name" value="HYBRID SIGNAL TRANSDUCTION HISTIDINE KINASE C"/>
    <property type="match status" value="1"/>
</dbReference>
<dbReference type="Gene3D" id="3.40.50.2300">
    <property type="match status" value="1"/>
</dbReference>
<feature type="domain" description="PAS" evidence="7">
    <location>
        <begin position="46"/>
        <end position="87"/>
    </location>
</feature>
<evidence type="ECO:0000256" key="2">
    <source>
        <dbReference type="ARBA" id="ARBA00012438"/>
    </source>
</evidence>
<evidence type="ECO:0000313" key="9">
    <source>
        <dbReference type="Proteomes" id="UP000652430"/>
    </source>
</evidence>
<name>A0ABQ3LMC0_9SPHN</name>
<dbReference type="InterPro" id="IPR036890">
    <property type="entry name" value="HATPase_C_sf"/>
</dbReference>
<feature type="modified residue" description="4-aspartylphosphate" evidence="4">
    <location>
        <position position="488"/>
    </location>
</feature>